<evidence type="ECO:0000256" key="1">
    <source>
        <dbReference type="SAM" id="Phobius"/>
    </source>
</evidence>
<name>A0A426X3U1_ENSVE</name>
<proteinExistence type="predicted"/>
<evidence type="ECO:0000313" key="3">
    <source>
        <dbReference type="Proteomes" id="UP000287651"/>
    </source>
</evidence>
<evidence type="ECO:0000313" key="2">
    <source>
        <dbReference type="EMBL" id="RRT34136.1"/>
    </source>
</evidence>
<dbReference type="AlphaFoldDB" id="A0A426X3U1"/>
<keyword evidence="1" id="KW-0812">Transmembrane</keyword>
<feature type="non-terminal residue" evidence="2">
    <location>
        <position position="1"/>
    </location>
</feature>
<organism evidence="2 3">
    <name type="scientific">Ensete ventricosum</name>
    <name type="common">Abyssinian banana</name>
    <name type="synonym">Musa ensete</name>
    <dbReference type="NCBI Taxonomy" id="4639"/>
    <lineage>
        <taxon>Eukaryota</taxon>
        <taxon>Viridiplantae</taxon>
        <taxon>Streptophyta</taxon>
        <taxon>Embryophyta</taxon>
        <taxon>Tracheophyta</taxon>
        <taxon>Spermatophyta</taxon>
        <taxon>Magnoliopsida</taxon>
        <taxon>Liliopsida</taxon>
        <taxon>Zingiberales</taxon>
        <taxon>Musaceae</taxon>
        <taxon>Ensete</taxon>
    </lineage>
</organism>
<gene>
    <name evidence="2" type="ORF">B296_00054949</name>
</gene>
<protein>
    <submittedName>
        <fullName evidence="2">Uncharacterized protein</fullName>
    </submittedName>
</protein>
<sequence length="328" mass="34983">RHARSLLPPAVAVFLGNAQPPLAALAAVTQPLPPLLCNSRRSSLPSLFISSSQPPATISLSYSTIAAATPSSAAAPPAHSHLLPSLPRRHPPLAAASSSLVAAVFFSPAAAALAGLSLPSSFLPCCRSPHPCHPCRCCFLSIGCFFLRRPPQFLLFITVGHPCHLPLQPLQPTAATSFSQPPADLLLTVACSHRSHTPTRSPPIPCLSPYSLLLTCRRCHPSWAAACHSSPLPPLLCCYRQLLLLPRRRTIAPPPLPAAVVASSHASSSFFPLQPPLVGPRCLPGSHFFFLAGLVSISITIAPPLRRKLMPLTRHQKKKLTIYNNTTR</sequence>
<dbReference type="Proteomes" id="UP000287651">
    <property type="component" value="Unassembled WGS sequence"/>
</dbReference>
<keyword evidence="1" id="KW-1133">Transmembrane helix</keyword>
<accession>A0A426X3U1</accession>
<reference evidence="2 3" key="1">
    <citation type="journal article" date="2014" name="Agronomy (Basel)">
        <title>A Draft Genome Sequence for Ensete ventricosum, the Drought-Tolerant Tree Against Hunger.</title>
        <authorList>
            <person name="Harrison J."/>
            <person name="Moore K.A."/>
            <person name="Paszkiewicz K."/>
            <person name="Jones T."/>
            <person name="Grant M."/>
            <person name="Ambacheew D."/>
            <person name="Muzemil S."/>
            <person name="Studholme D.J."/>
        </authorList>
    </citation>
    <scope>NUCLEOTIDE SEQUENCE [LARGE SCALE GENOMIC DNA]</scope>
</reference>
<comment type="caution">
    <text evidence="2">The sequence shown here is derived from an EMBL/GenBank/DDBJ whole genome shotgun (WGS) entry which is preliminary data.</text>
</comment>
<keyword evidence="1" id="KW-0472">Membrane</keyword>
<dbReference type="EMBL" id="AMZH03027492">
    <property type="protein sequence ID" value="RRT34136.1"/>
    <property type="molecule type" value="Genomic_DNA"/>
</dbReference>
<feature type="transmembrane region" description="Helical" evidence="1">
    <location>
        <begin position="287"/>
        <end position="305"/>
    </location>
</feature>